<dbReference type="InterPro" id="IPR011049">
    <property type="entry name" value="Serralysin-like_metalloprot_C"/>
</dbReference>
<dbReference type="PRINTS" id="PR00313">
    <property type="entry name" value="CABNDNGRPT"/>
</dbReference>
<protein>
    <submittedName>
        <fullName evidence="3">Hemolysin-type calcium-binding repeat-containing protein</fullName>
    </submittedName>
</protein>
<dbReference type="SUPFAM" id="SSF51120">
    <property type="entry name" value="beta-Roll"/>
    <property type="match status" value="1"/>
</dbReference>
<reference evidence="3 4" key="1">
    <citation type="submission" date="2016-10" db="EMBL/GenBank/DDBJ databases">
        <authorList>
            <person name="Varghese N."/>
            <person name="Submissions S."/>
        </authorList>
    </citation>
    <scope>NUCLEOTIDE SEQUENCE [LARGE SCALE GENOMIC DNA]</scope>
    <source>
        <strain evidence="3 4">DSM 21822</strain>
    </source>
</reference>
<organism evidence="3 4">
    <name type="scientific">Neomesorhizobium albiziae</name>
    <dbReference type="NCBI Taxonomy" id="335020"/>
    <lineage>
        <taxon>Bacteria</taxon>
        <taxon>Pseudomonadati</taxon>
        <taxon>Pseudomonadota</taxon>
        <taxon>Alphaproteobacteria</taxon>
        <taxon>Hyphomicrobiales</taxon>
        <taxon>Phyllobacteriaceae</taxon>
        <taxon>Neomesorhizobium</taxon>
    </lineage>
</organism>
<dbReference type="Pfam" id="PF00353">
    <property type="entry name" value="HemolysinCabind"/>
    <property type="match status" value="2"/>
</dbReference>
<dbReference type="PANTHER" id="PTHR38340">
    <property type="entry name" value="S-LAYER PROTEIN"/>
    <property type="match status" value="1"/>
</dbReference>
<dbReference type="Proteomes" id="UP000323300">
    <property type="component" value="Unassembled WGS sequence"/>
</dbReference>
<evidence type="ECO:0000313" key="3">
    <source>
        <dbReference type="EMBL" id="SFK16035.1"/>
    </source>
</evidence>
<dbReference type="AlphaFoldDB" id="A0A1I3X8X7"/>
<evidence type="ECO:0000313" key="4">
    <source>
        <dbReference type="Proteomes" id="UP000323300"/>
    </source>
</evidence>
<dbReference type="InterPro" id="IPR001343">
    <property type="entry name" value="Hemolysn_Ca-bd"/>
</dbReference>
<dbReference type="Gene3D" id="2.60.40.3440">
    <property type="match status" value="1"/>
</dbReference>
<sequence>MPTLSNGSELSVWEDTENQSPDAVLFTITETDGDELGGTVKTDFPFGFIDVASVDVFDGFFTVTTFTNDGRTEIFTTLETFVFDNEGRLLRTLSEQAAYLSTQIVDIDASSPDDMTVTWTGANEYFGGENTQYGEHQIIVEDGALQPDTFENHTPTVANLSFTLAPGQSLDDIKFSATDADYDLLSFIVVDGPDHGTLQQETKYEAGYYPFHQGHYFDSLHYHQDYLNGNLFDYSPEAGFTGTDTFTVYATDGQGNSNLATVTITVAPPPESITLNDRKDVASYAAYDHAVLVAALGGNDRITGSRLNDSLDGGAGNDRLLGGEGNDEIFGGNGSDRMHGGDGDDILSGGLGHDRLTGEAGSDIFFFDAALGRANADRILDFSSADDIIHLDGEIFSGLEAGALDAGAFALGDAAADKDDRIIYDQGCGRVLYDADGVGGAAAVLFATLSGGPALVAGDFFVV</sequence>
<evidence type="ECO:0000256" key="1">
    <source>
        <dbReference type="ARBA" id="ARBA00004613"/>
    </source>
</evidence>
<dbReference type="RefSeq" id="WP_149759373.1">
    <property type="nucleotide sequence ID" value="NZ_BSPE01000008.1"/>
</dbReference>
<dbReference type="OrthoDB" id="3817502at2"/>
<evidence type="ECO:0000256" key="2">
    <source>
        <dbReference type="ARBA" id="ARBA00022525"/>
    </source>
</evidence>
<gene>
    <name evidence="3" type="ORF">SAMN04488498_10364</name>
</gene>
<dbReference type="Gene3D" id="2.150.10.10">
    <property type="entry name" value="Serralysin-like metalloprotease, C-terminal"/>
    <property type="match status" value="1"/>
</dbReference>
<dbReference type="EMBL" id="FOSL01000003">
    <property type="protein sequence ID" value="SFK16035.1"/>
    <property type="molecule type" value="Genomic_DNA"/>
</dbReference>
<dbReference type="GO" id="GO:0005576">
    <property type="term" value="C:extracellular region"/>
    <property type="evidence" value="ECO:0007669"/>
    <property type="project" value="UniProtKB-SubCell"/>
</dbReference>
<dbReference type="PANTHER" id="PTHR38340:SF1">
    <property type="entry name" value="S-LAYER PROTEIN"/>
    <property type="match status" value="1"/>
</dbReference>
<keyword evidence="2" id="KW-0964">Secreted</keyword>
<name>A0A1I3X8X7_9HYPH</name>
<accession>A0A1I3X8X7</accession>
<proteinExistence type="predicted"/>
<dbReference type="Pfam" id="PF17963">
    <property type="entry name" value="Big_9"/>
    <property type="match status" value="1"/>
</dbReference>
<comment type="subcellular location">
    <subcellularLocation>
        <location evidence="1">Secreted</location>
    </subcellularLocation>
</comment>
<dbReference type="InterPro" id="IPR050557">
    <property type="entry name" value="RTX_toxin/Mannuronan_C5-epim"/>
</dbReference>
<dbReference type="GO" id="GO:0005509">
    <property type="term" value="F:calcium ion binding"/>
    <property type="evidence" value="ECO:0007669"/>
    <property type="project" value="InterPro"/>
</dbReference>
<keyword evidence="4" id="KW-1185">Reference proteome</keyword>